<sequence>FCLPPGSAEPSKEIQKDLTKVYEYTAKGNLVAVVSDGSAVLGFGNIGARAALPVMEGKSILFNTFAGVEAFPVCLSTQDPDEIVDIVECIAPSFGGLNLEDISAPRCFAIEQRLKKGLDIPVFHDDQHGTAVVVLAGLVNALKLVGKTLSEVSIVINGAGAAGMAVAKMMLSVGVGSLIICDSTGAIYEGRKNNMNWAKEEMARATNPDKLKGTLEAAIRGADVFIGVSAANVVS</sequence>
<dbReference type="Gene3D" id="3.40.50.720">
    <property type="entry name" value="NAD(P)-binding Rossmann-like Domain"/>
    <property type="match status" value="1"/>
</dbReference>
<dbReference type="Pfam" id="PF03949">
    <property type="entry name" value="Malic_M"/>
    <property type="match status" value="1"/>
</dbReference>
<dbReference type="GO" id="GO:0004470">
    <property type="term" value="F:malic enzyme activity"/>
    <property type="evidence" value="ECO:0007669"/>
    <property type="project" value="InterPro"/>
</dbReference>
<dbReference type="InterPro" id="IPR015884">
    <property type="entry name" value="Malic_enzyme_CS"/>
</dbReference>
<dbReference type="GO" id="GO:0051287">
    <property type="term" value="F:NAD binding"/>
    <property type="evidence" value="ECO:0007669"/>
    <property type="project" value="InterPro"/>
</dbReference>
<dbReference type="EMBL" id="BARS01051538">
    <property type="protein sequence ID" value="GAG46359.1"/>
    <property type="molecule type" value="Genomic_DNA"/>
</dbReference>
<evidence type="ECO:0000256" key="4">
    <source>
        <dbReference type="ARBA" id="ARBA00023002"/>
    </source>
</evidence>
<dbReference type="Gene3D" id="3.40.50.10380">
    <property type="entry name" value="Malic enzyme, N-terminal domain"/>
    <property type="match status" value="1"/>
</dbReference>
<dbReference type="SUPFAM" id="SSF51735">
    <property type="entry name" value="NAD(P)-binding Rossmann-fold domains"/>
    <property type="match status" value="1"/>
</dbReference>
<comment type="cofactor">
    <cofactor evidence="2">
        <name>Mg(2+)</name>
        <dbReference type="ChEBI" id="CHEBI:18420"/>
    </cofactor>
</comment>
<dbReference type="SMART" id="SM01274">
    <property type="entry name" value="malic"/>
    <property type="match status" value="1"/>
</dbReference>
<evidence type="ECO:0000259" key="6">
    <source>
        <dbReference type="SMART" id="SM01274"/>
    </source>
</evidence>
<comment type="cofactor">
    <cofactor evidence="1">
        <name>Mn(2+)</name>
        <dbReference type="ChEBI" id="CHEBI:29035"/>
    </cofactor>
</comment>
<dbReference type="GO" id="GO:0046872">
    <property type="term" value="F:metal ion binding"/>
    <property type="evidence" value="ECO:0007669"/>
    <property type="project" value="UniProtKB-KW"/>
</dbReference>
<evidence type="ECO:0000259" key="5">
    <source>
        <dbReference type="SMART" id="SM00919"/>
    </source>
</evidence>
<dbReference type="Pfam" id="PF00390">
    <property type="entry name" value="malic"/>
    <property type="match status" value="1"/>
</dbReference>
<evidence type="ECO:0000256" key="1">
    <source>
        <dbReference type="ARBA" id="ARBA00001936"/>
    </source>
</evidence>
<dbReference type="InterPro" id="IPR046346">
    <property type="entry name" value="Aminoacid_DH-like_N_sf"/>
</dbReference>
<dbReference type="InterPro" id="IPR051674">
    <property type="entry name" value="Malate_Decarboxylase"/>
</dbReference>
<feature type="non-terminal residue" evidence="7">
    <location>
        <position position="1"/>
    </location>
</feature>
<evidence type="ECO:0000256" key="3">
    <source>
        <dbReference type="ARBA" id="ARBA00022723"/>
    </source>
</evidence>
<feature type="domain" description="Malic enzyme NAD-binding" evidence="5">
    <location>
        <begin position="127"/>
        <end position="234"/>
    </location>
</feature>
<proteinExistence type="predicted"/>
<keyword evidence="4" id="KW-0560">Oxidoreductase</keyword>
<feature type="non-terminal residue" evidence="7">
    <location>
        <position position="235"/>
    </location>
</feature>
<dbReference type="PANTHER" id="PTHR43237:SF4">
    <property type="entry name" value="NADP-DEPENDENT MALIC ENZYME"/>
    <property type="match status" value="1"/>
</dbReference>
<dbReference type="InterPro" id="IPR037062">
    <property type="entry name" value="Malic_N_dom_sf"/>
</dbReference>
<dbReference type="PANTHER" id="PTHR43237">
    <property type="entry name" value="NADP-DEPENDENT MALIC ENZYME"/>
    <property type="match status" value="1"/>
</dbReference>
<comment type="caution">
    <text evidence="7">The sequence shown here is derived from an EMBL/GenBank/DDBJ whole genome shotgun (WGS) entry which is preliminary data.</text>
</comment>
<feature type="domain" description="Malic enzyme N-terminal" evidence="6">
    <location>
        <begin position="5"/>
        <end position="115"/>
    </location>
</feature>
<name>X0XT08_9ZZZZ</name>
<protein>
    <recommendedName>
        <fullName evidence="8">Malic enzyme N-terminal domain-containing protein</fullName>
    </recommendedName>
</protein>
<organism evidence="7">
    <name type="scientific">marine sediment metagenome</name>
    <dbReference type="NCBI Taxonomy" id="412755"/>
    <lineage>
        <taxon>unclassified sequences</taxon>
        <taxon>metagenomes</taxon>
        <taxon>ecological metagenomes</taxon>
    </lineage>
</organism>
<evidence type="ECO:0000313" key="7">
    <source>
        <dbReference type="EMBL" id="GAG46359.1"/>
    </source>
</evidence>
<dbReference type="SUPFAM" id="SSF53223">
    <property type="entry name" value="Aminoacid dehydrogenase-like, N-terminal domain"/>
    <property type="match status" value="1"/>
</dbReference>
<reference evidence="7" key="1">
    <citation type="journal article" date="2014" name="Front. Microbiol.">
        <title>High frequency of phylogenetically diverse reductive dehalogenase-homologous genes in deep subseafloor sedimentary metagenomes.</title>
        <authorList>
            <person name="Kawai M."/>
            <person name="Futagami T."/>
            <person name="Toyoda A."/>
            <person name="Takaki Y."/>
            <person name="Nishi S."/>
            <person name="Hori S."/>
            <person name="Arai W."/>
            <person name="Tsubouchi T."/>
            <person name="Morono Y."/>
            <person name="Uchiyama I."/>
            <person name="Ito T."/>
            <person name="Fujiyama A."/>
            <person name="Inagaki F."/>
            <person name="Takami H."/>
        </authorList>
    </citation>
    <scope>NUCLEOTIDE SEQUENCE</scope>
    <source>
        <strain evidence="7">Expedition CK06-06</strain>
    </source>
</reference>
<dbReference type="PROSITE" id="PS00331">
    <property type="entry name" value="MALIC_ENZYMES"/>
    <property type="match status" value="1"/>
</dbReference>
<dbReference type="AlphaFoldDB" id="X0XT08"/>
<accession>X0XT08</accession>
<dbReference type="InterPro" id="IPR036291">
    <property type="entry name" value="NAD(P)-bd_dom_sf"/>
</dbReference>
<evidence type="ECO:0000256" key="2">
    <source>
        <dbReference type="ARBA" id="ARBA00001946"/>
    </source>
</evidence>
<gene>
    <name evidence="7" type="ORF">S01H1_76748</name>
</gene>
<dbReference type="GO" id="GO:0016616">
    <property type="term" value="F:oxidoreductase activity, acting on the CH-OH group of donors, NAD or NADP as acceptor"/>
    <property type="evidence" value="ECO:0007669"/>
    <property type="project" value="InterPro"/>
</dbReference>
<evidence type="ECO:0008006" key="8">
    <source>
        <dbReference type="Google" id="ProtNLM"/>
    </source>
</evidence>
<dbReference type="InterPro" id="IPR012302">
    <property type="entry name" value="Malic_NAD-bd"/>
</dbReference>
<dbReference type="SMART" id="SM00919">
    <property type="entry name" value="Malic_M"/>
    <property type="match status" value="1"/>
</dbReference>
<dbReference type="InterPro" id="IPR012301">
    <property type="entry name" value="Malic_N_dom"/>
</dbReference>
<keyword evidence="3" id="KW-0479">Metal-binding</keyword>